<keyword evidence="2" id="KW-0472">Membrane</keyword>
<gene>
    <name evidence="4" type="ORF">QVD17_18192</name>
</gene>
<dbReference type="EMBL" id="JAUHHV010000005">
    <property type="protein sequence ID" value="KAK1422903.1"/>
    <property type="molecule type" value="Genomic_DNA"/>
</dbReference>
<name>A0AAD8KK08_TARER</name>
<feature type="chain" id="PRO_5042091049" description="Transmembrane protein" evidence="3">
    <location>
        <begin position="24"/>
        <end position="114"/>
    </location>
</feature>
<feature type="region of interest" description="Disordered" evidence="1">
    <location>
        <begin position="55"/>
        <end position="75"/>
    </location>
</feature>
<evidence type="ECO:0000256" key="3">
    <source>
        <dbReference type="SAM" id="SignalP"/>
    </source>
</evidence>
<evidence type="ECO:0000256" key="1">
    <source>
        <dbReference type="SAM" id="MobiDB-lite"/>
    </source>
</evidence>
<dbReference type="PANTHER" id="PTHR34558">
    <property type="entry name" value="EXPRESSED PROTEIN"/>
    <property type="match status" value="1"/>
</dbReference>
<evidence type="ECO:0000256" key="2">
    <source>
        <dbReference type="SAM" id="Phobius"/>
    </source>
</evidence>
<sequence>MNHFKVMLFSFFFAGILIPRSTAIRPVYIQVQKELESNGSDKILPAFAPDSTLVHAHSPSGPQGESGEQMVHTESHHHSSVAGGGVIIGGLATVTFAAVYCYIRVTRRRNIGVN</sequence>
<accession>A0AAD8KK08</accession>
<feature type="signal peptide" evidence="3">
    <location>
        <begin position="1"/>
        <end position="23"/>
    </location>
</feature>
<keyword evidence="3" id="KW-0732">Signal</keyword>
<protein>
    <recommendedName>
        <fullName evidence="6">Transmembrane protein</fullName>
    </recommendedName>
</protein>
<organism evidence="4 5">
    <name type="scientific">Tagetes erecta</name>
    <name type="common">African marigold</name>
    <dbReference type="NCBI Taxonomy" id="13708"/>
    <lineage>
        <taxon>Eukaryota</taxon>
        <taxon>Viridiplantae</taxon>
        <taxon>Streptophyta</taxon>
        <taxon>Embryophyta</taxon>
        <taxon>Tracheophyta</taxon>
        <taxon>Spermatophyta</taxon>
        <taxon>Magnoliopsida</taxon>
        <taxon>eudicotyledons</taxon>
        <taxon>Gunneridae</taxon>
        <taxon>Pentapetalae</taxon>
        <taxon>asterids</taxon>
        <taxon>campanulids</taxon>
        <taxon>Asterales</taxon>
        <taxon>Asteraceae</taxon>
        <taxon>Asteroideae</taxon>
        <taxon>Heliantheae alliance</taxon>
        <taxon>Tageteae</taxon>
        <taxon>Tagetes</taxon>
    </lineage>
</organism>
<dbReference type="Proteomes" id="UP001229421">
    <property type="component" value="Unassembled WGS sequence"/>
</dbReference>
<comment type="caution">
    <text evidence="4">The sequence shown here is derived from an EMBL/GenBank/DDBJ whole genome shotgun (WGS) entry which is preliminary data.</text>
</comment>
<proteinExistence type="predicted"/>
<evidence type="ECO:0008006" key="6">
    <source>
        <dbReference type="Google" id="ProtNLM"/>
    </source>
</evidence>
<evidence type="ECO:0000313" key="4">
    <source>
        <dbReference type="EMBL" id="KAK1422903.1"/>
    </source>
</evidence>
<reference evidence="4" key="1">
    <citation type="journal article" date="2023" name="bioRxiv">
        <title>Improved chromosome-level genome assembly for marigold (Tagetes erecta).</title>
        <authorList>
            <person name="Jiang F."/>
            <person name="Yuan L."/>
            <person name="Wang S."/>
            <person name="Wang H."/>
            <person name="Xu D."/>
            <person name="Wang A."/>
            <person name="Fan W."/>
        </authorList>
    </citation>
    <scope>NUCLEOTIDE SEQUENCE</scope>
    <source>
        <strain evidence="4">WSJ</strain>
        <tissue evidence="4">Leaf</tissue>
    </source>
</reference>
<keyword evidence="2" id="KW-1133">Transmembrane helix</keyword>
<dbReference type="AlphaFoldDB" id="A0AAD8KK08"/>
<feature type="transmembrane region" description="Helical" evidence="2">
    <location>
        <begin position="81"/>
        <end position="103"/>
    </location>
</feature>
<dbReference type="PANTHER" id="PTHR34558:SF4">
    <property type="entry name" value="TRANSMEMBRANE PROTEIN"/>
    <property type="match status" value="1"/>
</dbReference>
<keyword evidence="2" id="KW-0812">Transmembrane</keyword>
<evidence type="ECO:0000313" key="5">
    <source>
        <dbReference type="Proteomes" id="UP001229421"/>
    </source>
</evidence>
<keyword evidence="5" id="KW-1185">Reference proteome</keyword>